<comment type="caution">
    <text evidence="2">The sequence shown here is derived from an EMBL/GenBank/DDBJ whole genome shotgun (WGS) entry which is preliminary data.</text>
</comment>
<evidence type="ECO:0000313" key="3">
    <source>
        <dbReference type="Proteomes" id="UP001215598"/>
    </source>
</evidence>
<dbReference type="EMBL" id="JARKIB010000100">
    <property type="protein sequence ID" value="KAJ7741132.1"/>
    <property type="molecule type" value="Genomic_DNA"/>
</dbReference>
<evidence type="ECO:0000256" key="1">
    <source>
        <dbReference type="SAM" id="MobiDB-lite"/>
    </source>
</evidence>
<organism evidence="2 3">
    <name type="scientific">Mycena metata</name>
    <dbReference type="NCBI Taxonomy" id="1033252"/>
    <lineage>
        <taxon>Eukaryota</taxon>
        <taxon>Fungi</taxon>
        <taxon>Dikarya</taxon>
        <taxon>Basidiomycota</taxon>
        <taxon>Agaricomycotina</taxon>
        <taxon>Agaricomycetes</taxon>
        <taxon>Agaricomycetidae</taxon>
        <taxon>Agaricales</taxon>
        <taxon>Marasmiineae</taxon>
        <taxon>Mycenaceae</taxon>
        <taxon>Mycena</taxon>
    </lineage>
</organism>
<dbReference type="AlphaFoldDB" id="A0AAD7IE93"/>
<feature type="non-terminal residue" evidence="2">
    <location>
        <position position="1"/>
    </location>
</feature>
<evidence type="ECO:0000313" key="2">
    <source>
        <dbReference type="EMBL" id="KAJ7741132.1"/>
    </source>
</evidence>
<reference evidence="2" key="1">
    <citation type="submission" date="2023-03" db="EMBL/GenBank/DDBJ databases">
        <title>Massive genome expansion in bonnet fungi (Mycena s.s.) driven by repeated elements and novel gene families across ecological guilds.</title>
        <authorList>
            <consortium name="Lawrence Berkeley National Laboratory"/>
            <person name="Harder C.B."/>
            <person name="Miyauchi S."/>
            <person name="Viragh M."/>
            <person name="Kuo A."/>
            <person name="Thoen E."/>
            <person name="Andreopoulos B."/>
            <person name="Lu D."/>
            <person name="Skrede I."/>
            <person name="Drula E."/>
            <person name="Henrissat B."/>
            <person name="Morin E."/>
            <person name="Kohler A."/>
            <person name="Barry K."/>
            <person name="LaButti K."/>
            <person name="Morin E."/>
            <person name="Salamov A."/>
            <person name="Lipzen A."/>
            <person name="Mereny Z."/>
            <person name="Hegedus B."/>
            <person name="Baldrian P."/>
            <person name="Stursova M."/>
            <person name="Weitz H."/>
            <person name="Taylor A."/>
            <person name="Grigoriev I.V."/>
            <person name="Nagy L.G."/>
            <person name="Martin F."/>
            <person name="Kauserud H."/>
        </authorList>
    </citation>
    <scope>NUCLEOTIDE SEQUENCE</scope>
    <source>
        <strain evidence="2">CBHHK182m</strain>
    </source>
</reference>
<protein>
    <submittedName>
        <fullName evidence="2">Uncharacterized protein</fullName>
    </submittedName>
</protein>
<feature type="non-terminal residue" evidence="2">
    <location>
        <position position="112"/>
    </location>
</feature>
<accession>A0AAD7IE93</accession>
<keyword evidence="3" id="KW-1185">Reference proteome</keyword>
<proteinExistence type="predicted"/>
<dbReference type="Proteomes" id="UP001215598">
    <property type="component" value="Unassembled WGS sequence"/>
</dbReference>
<sequence length="112" mass="12807">ARWGDKFPADGVGKQWTRRFVSDHHELSTYWSAPLDKSRARAVNPMTKKDYFDLLERVIEGKGGDDRILDENIYGADESGFQKGLGQKEQVIGETGKKRQHQQRSGDRENIT</sequence>
<feature type="region of interest" description="Disordered" evidence="1">
    <location>
        <begin position="78"/>
        <end position="112"/>
    </location>
</feature>
<gene>
    <name evidence="2" type="ORF">B0H16DRAFT_1243146</name>
</gene>
<name>A0AAD7IE93_9AGAR</name>